<feature type="compositionally biased region" description="Polar residues" evidence="1">
    <location>
        <begin position="297"/>
        <end position="315"/>
    </location>
</feature>
<feature type="region of interest" description="Disordered" evidence="1">
    <location>
        <begin position="148"/>
        <end position="172"/>
    </location>
</feature>
<dbReference type="AlphaFoldDB" id="U2DY79"/>
<organism evidence="2 3">
    <name type="scientific">Halorhabdus tiamatea SARL4B</name>
    <dbReference type="NCBI Taxonomy" id="1033806"/>
    <lineage>
        <taxon>Archaea</taxon>
        <taxon>Methanobacteriati</taxon>
        <taxon>Methanobacteriota</taxon>
        <taxon>Stenosarchaea group</taxon>
        <taxon>Halobacteria</taxon>
        <taxon>Halobacteriales</taxon>
        <taxon>Haloarculaceae</taxon>
        <taxon>Halorhabdus</taxon>
    </lineage>
</organism>
<accession>U2DY79</accession>
<gene>
    <name evidence="2" type="ORF">HLRTI_002927</name>
</gene>
<comment type="caution">
    <text evidence="2">The sequence shown here is derived from an EMBL/GenBank/DDBJ whole genome shotgun (WGS) entry which is preliminary data.</text>
</comment>
<proteinExistence type="predicted"/>
<protein>
    <submittedName>
        <fullName evidence="2">Uncharacterized protein</fullName>
    </submittedName>
</protein>
<reference evidence="2 3" key="2">
    <citation type="journal article" date="2013" name="PLoS ONE">
        <title>INDIGO - INtegrated Data Warehouse of MIcrobial GenOmes with Examples from the Red Sea Extremophiles.</title>
        <authorList>
            <person name="Alam I."/>
            <person name="Antunes A."/>
            <person name="Kamau A.A."/>
            <person name="Ba Alawi W."/>
            <person name="Kalkatawi M."/>
            <person name="Stingl U."/>
            <person name="Bajic V.B."/>
        </authorList>
    </citation>
    <scope>NUCLEOTIDE SEQUENCE [LARGE SCALE GENOMIC DNA]</scope>
    <source>
        <strain evidence="2 3">SARL4B</strain>
    </source>
</reference>
<dbReference type="EMBL" id="AFNT02000044">
    <property type="protein sequence ID" value="ERJ05128.1"/>
    <property type="molecule type" value="Genomic_DNA"/>
</dbReference>
<sequence>MEANTHEETGTGKEPPKLSSPNSPLRKLSYDSGFFIRLSHFAEQAGLERGDRVIPELTEEGSIVLLEDTSREASDSRSVKGHSNRVNVPPTLIRGLGIDQEEYDQQEDPIVCFIEPYPNEEGYPSAVEVVPLGFASEVLDSNDRLLTATSRSPEEDTEVTKGKTVGQNTTKTERGRTITQLGIAPNIIDIAAGHYPVDDDDLWMALEDITGLNEDYLNGGGDPIKDDHRLIYPASENTWERIKDELDLGEDLLESVKFIHGREADLSLAKSTEVEDNVGVSNVECIVVPRAKRNGKSSDVTSGQSGKSTSSVVSI</sequence>
<name>U2DY79_9EURY</name>
<evidence type="ECO:0000313" key="2">
    <source>
        <dbReference type="EMBL" id="ERJ05128.1"/>
    </source>
</evidence>
<feature type="region of interest" description="Disordered" evidence="1">
    <location>
        <begin position="1"/>
        <end position="25"/>
    </location>
</feature>
<dbReference type="Proteomes" id="UP000003861">
    <property type="component" value="Unassembled WGS sequence"/>
</dbReference>
<dbReference type="RefSeq" id="WP_008526627.1">
    <property type="nucleotide sequence ID" value="NZ_AFNT02000044.1"/>
</dbReference>
<reference evidence="2 3" key="1">
    <citation type="journal article" date="2011" name="J. Bacteriol.">
        <title>Genome sequence of Halorhabdus tiamatea, the first archaeon isolated from a deep-sea anoxic brine lake.</title>
        <authorList>
            <person name="Antunes A."/>
            <person name="Alam I."/>
            <person name="Bajic V.B."/>
            <person name="Stingl U."/>
        </authorList>
    </citation>
    <scope>NUCLEOTIDE SEQUENCE [LARGE SCALE GENOMIC DNA]</scope>
    <source>
        <strain evidence="2 3">SARL4B</strain>
    </source>
</reference>
<feature type="region of interest" description="Disordered" evidence="1">
    <location>
        <begin position="294"/>
        <end position="315"/>
    </location>
</feature>
<feature type="compositionally biased region" description="Basic and acidic residues" evidence="1">
    <location>
        <begin position="1"/>
        <end position="16"/>
    </location>
</feature>
<evidence type="ECO:0000313" key="3">
    <source>
        <dbReference type="Proteomes" id="UP000003861"/>
    </source>
</evidence>
<feature type="compositionally biased region" description="Basic and acidic residues" evidence="1">
    <location>
        <begin position="152"/>
        <end position="161"/>
    </location>
</feature>
<evidence type="ECO:0000256" key="1">
    <source>
        <dbReference type="SAM" id="MobiDB-lite"/>
    </source>
</evidence>